<reference evidence="2" key="1">
    <citation type="submission" date="2020-12" db="EMBL/GenBank/DDBJ databases">
        <title>Oil enriched cultivation method for isolating marine PHA-producing bacteria.</title>
        <authorList>
            <person name="Zheng W."/>
            <person name="Yu S."/>
            <person name="Huang Y."/>
        </authorList>
    </citation>
    <scope>NUCLEOTIDE SEQUENCE</scope>
    <source>
        <strain evidence="2">SY-2-12</strain>
    </source>
</reference>
<sequence length="80" mass="8395">MRISSSKEPQNISATDRIRTTTLYALATAALLSMAAVMNPSLLLPLTAFVVMAVSTGLLGRRLFNDLTAASDHSGGTGRT</sequence>
<dbReference type="RefSeq" id="WP_207143441.1">
    <property type="nucleotide sequence ID" value="NZ_JAEKJZ010000007.1"/>
</dbReference>
<organism evidence="2 3">
    <name type="scientific">Roseibium aggregatum</name>
    <dbReference type="NCBI Taxonomy" id="187304"/>
    <lineage>
        <taxon>Bacteria</taxon>
        <taxon>Pseudomonadati</taxon>
        <taxon>Pseudomonadota</taxon>
        <taxon>Alphaproteobacteria</taxon>
        <taxon>Hyphomicrobiales</taxon>
        <taxon>Stappiaceae</taxon>
        <taxon>Roseibium</taxon>
    </lineage>
</organism>
<dbReference type="EMBL" id="JAEKJZ010000007">
    <property type="protein sequence ID" value="MBN9673545.1"/>
    <property type="molecule type" value="Genomic_DNA"/>
</dbReference>
<dbReference type="Proteomes" id="UP000664096">
    <property type="component" value="Unassembled WGS sequence"/>
</dbReference>
<keyword evidence="1" id="KW-1133">Transmembrane helix</keyword>
<name>A0A939J6Q9_9HYPH</name>
<dbReference type="AlphaFoldDB" id="A0A939J6Q9"/>
<feature type="transmembrane region" description="Helical" evidence="1">
    <location>
        <begin position="44"/>
        <end position="64"/>
    </location>
</feature>
<protein>
    <submittedName>
        <fullName evidence="2">Uncharacterized protein</fullName>
    </submittedName>
</protein>
<gene>
    <name evidence="2" type="ORF">JF539_24530</name>
</gene>
<evidence type="ECO:0000313" key="2">
    <source>
        <dbReference type="EMBL" id="MBN9673545.1"/>
    </source>
</evidence>
<keyword evidence="1" id="KW-0812">Transmembrane</keyword>
<accession>A0A939J6Q9</accession>
<keyword evidence="1" id="KW-0472">Membrane</keyword>
<evidence type="ECO:0000256" key="1">
    <source>
        <dbReference type="SAM" id="Phobius"/>
    </source>
</evidence>
<evidence type="ECO:0000313" key="3">
    <source>
        <dbReference type="Proteomes" id="UP000664096"/>
    </source>
</evidence>
<proteinExistence type="predicted"/>
<comment type="caution">
    <text evidence="2">The sequence shown here is derived from an EMBL/GenBank/DDBJ whole genome shotgun (WGS) entry which is preliminary data.</text>
</comment>
<feature type="transmembrane region" description="Helical" evidence="1">
    <location>
        <begin position="21"/>
        <end position="38"/>
    </location>
</feature>